<keyword evidence="3" id="KW-0540">Nuclease</keyword>
<sequence length="142" mass="15950">MIILDTNIVSEFMTSPPASAVLNWLNDQDASSLYLTSITIAEINYGLGIMPNGKRKKLLEERFKLFVDSAFKQRILNFDENAAVIYGDLMAEKRNIGQPMSCFDGQIAAIARLHSCAIATRNIKDFTDCQLDLINPFDFNTH</sequence>
<evidence type="ECO:0000313" key="10">
    <source>
        <dbReference type="Proteomes" id="UP000815846"/>
    </source>
</evidence>
<dbReference type="InterPro" id="IPR050556">
    <property type="entry name" value="Type_II_TA_system_RNase"/>
</dbReference>
<organism evidence="9 10">
    <name type="scientific">Colwellia echini</name>
    <dbReference type="NCBI Taxonomy" id="1982103"/>
    <lineage>
        <taxon>Bacteria</taxon>
        <taxon>Pseudomonadati</taxon>
        <taxon>Pseudomonadota</taxon>
        <taxon>Gammaproteobacteria</taxon>
        <taxon>Alteromonadales</taxon>
        <taxon>Colwelliaceae</taxon>
        <taxon>Colwellia</taxon>
    </lineage>
</organism>
<dbReference type="Gene3D" id="3.40.50.1010">
    <property type="entry name" value="5'-nuclease"/>
    <property type="match status" value="1"/>
</dbReference>
<evidence type="ECO:0000259" key="8">
    <source>
        <dbReference type="Pfam" id="PF01850"/>
    </source>
</evidence>
<dbReference type="RefSeq" id="WP_101345408.1">
    <property type="nucleotide sequence ID" value="NZ_PJAI02000011.1"/>
</dbReference>
<dbReference type="CDD" id="cd18731">
    <property type="entry name" value="PIN_NgFitB-like"/>
    <property type="match status" value="1"/>
</dbReference>
<comment type="similarity">
    <text evidence="7">Belongs to the PINc/VapC protein family.</text>
</comment>
<keyword evidence="4" id="KW-0479">Metal-binding</keyword>
<accession>A0ABY3MW37</accession>
<proteinExistence type="inferred from homology"/>
<evidence type="ECO:0000256" key="4">
    <source>
        <dbReference type="ARBA" id="ARBA00022723"/>
    </source>
</evidence>
<evidence type="ECO:0000256" key="3">
    <source>
        <dbReference type="ARBA" id="ARBA00022722"/>
    </source>
</evidence>
<evidence type="ECO:0000256" key="2">
    <source>
        <dbReference type="ARBA" id="ARBA00022649"/>
    </source>
</evidence>
<dbReference type="PANTHER" id="PTHR33653:SF1">
    <property type="entry name" value="RIBONUCLEASE VAPC2"/>
    <property type="match status" value="1"/>
</dbReference>
<dbReference type="SUPFAM" id="SSF88723">
    <property type="entry name" value="PIN domain-like"/>
    <property type="match status" value="1"/>
</dbReference>
<evidence type="ECO:0000256" key="6">
    <source>
        <dbReference type="ARBA" id="ARBA00022842"/>
    </source>
</evidence>
<evidence type="ECO:0000256" key="7">
    <source>
        <dbReference type="ARBA" id="ARBA00038093"/>
    </source>
</evidence>
<dbReference type="Proteomes" id="UP000815846">
    <property type="component" value="Unassembled WGS sequence"/>
</dbReference>
<protein>
    <submittedName>
        <fullName evidence="9">Type II toxin-antitoxin system VapC family toxin</fullName>
    </submittedName>
</protein>
<comment type="cofactor">
    <cofactor evidence="1">
        <name>Mg(2+)</name>
        <dbReference type="ChEBI" id="CHEBI:18420"/>
    </cofactor>
</comment>
<evidence type="ECO:0000313" key="9">
    <source>
        <dbReference type="EMBL" id="TYK65319.1"/>
    </source>
</evidence>
<dbReference type="InterPro" id="IPR029060">
    <property type="entry name" value="PIN-like_dom_sf"/>
</dbReference>
<dbReference type="EMBL" id="PJAI02000011">
    <property type="protein sequence ID" value="TYK65319.1"/>
    <property type="molecule type" value="Genomic_DNA"/>
</dbReference>
<name>A0ABY3MW37_9GAMM</name>
<keyword evidence="10" id="KW-1185">Reference proteome</keyword>
<keyword evidence="2" id="KW-1277">Toxin-antitoxin system</keyword>
<feature type="domain" description="PIN" evidence="8">
    <location>
        <begin position="2"/>
        <end position="122"/>
    </location>
</feature>
<evidence type="ECO:0000256" key="1">
    <source>
        <dbReference type="ARBA" id="ARBA00001946"/>
    </source>
</evidence>
<dbReference type="Pfam" id="PF01850">
    <property type="entry name" value="PIN"/>
    <property type="match status" value="1"/>
</dbReference>
<comment type="caution">
    <text evidence="9">The sequence shown here is derived from an EMBL/GenBank/DDBJ whole genome shotgun (WGS) entry which is preliminary data.</text>
</comment>
<dbReference type="PANTHER" id="PTHR33653">
    <property type="entry name" value="RIBONUCLEASE VAPC2"/>
    <property type="match status" value="1"/>
</dbReference>
<gene>
    <name evidence="9" type="ORF">CWS31_010650</name>
</gene>
<dbReference type="InterPro" id="IPR002716">
    <property type="entry name" value="PIN_dom"/>
</dbReference>
<reference evidence="9 10" key="1">
    <citation type="submission" date="2019-08" db="EMBL/GenBank/DDBJ databases">
        <title>Microbe sample from Colwellia echini.</title>
        <authorList>
            <person name="Christiansen L."/>
            <person name="Pathiraja D."/>
            <person name="Schultz-Johansen M."/>
            <person name="Choi I.-G."/>
            <person name="Stougaard P."/>
        </authorList>
    </citation>
    <scope>NUCLEOTIDE SEQUENCE [LARGE SCALE GENOMIC DNA]</scope>
    <source>
        <strain evidence="9 10">A3</strain>
    </source>
</reference>
<evidence type="ECO:0000256" key="5">
    <source>
        <dbReference type="ARBA" id="ARBA00022801"/>
    </source>
</evidence>
<keyword evidence="5" id="KW-0378">Hydrolase</keyword>
<keyword evidence="6" id="KW-0460">Magnesium</keyword>